<feature type="compositionally biased region" description="Polar residues" evidence="1">
    <location>
        <begin position="299"/>
        <end position="317"/>
    </location>
</feature>
<protein>
    <submittedName>
        <fullName evidence="3">35bfead6-2fc3-4f54-9993-cdb8d384a36c</fullName>
    </submittedName>
</protein>
<feature type="compositionally biased region" description="Low complexity" evidence="1">
    <location>
        <begin position="225"/>
        <end position="258"/>
    </location>
</feature>
<accession>A0A3S4EXX9</accession>
<evidence type="ECO:0000256" key="2">
    <source>
        <dbReference type="SAM" id="Phobius"/>
    </source>
</evidence>
<dbReference type="EMBL" id="OUUZ01000001">
    <property type="protein sequence ID" value="SPQ19018.1"/>
    <property type="molecule type" value="Genomic_DNA"/>
</dbReference>
<proteinExistence type="predicted"/>
<keyword evidence="2" id="KW-0812">Transmembrane</keyword>
<feature type="region of interest" description="Disordered" evidence="1">
    <location>
        <begin position="106"/>
        <end position="145"/>
    </location>
</feature>
<name>A0A3S4EXX9_9PEZI</name>
<evidence type="ECO:0000313" key="4">
    <source>
        <dbReference type="Proteomes" id="UP000289323"/>
    </source>
</evidence>
<evidence type="ECO:0000256" key="1">
    <source>
        <dbReference type="SAM" id="MobiDB-lite"/>
    </source>
</evidence>
<dbReference type="AlphaFoldDB" id="A0A3S4EXX9"/>
<feature type="compositionally biased region" description="Basic and acidic residues" evidence="1">
    <location>
        <begin position="113"/>
        <end position="130"/>
    </location>
</feature>
<organism evidence="3 4">
    <name type="scientific">Thermothielavioides terrestris</name>
    <dbReference type="NCBI Taxonomy" id="2587410"/>
    <lineage>
        <taxon>Eukaryota</taxon>
        <taxon>Fungi</taxon>
        <taxon>Dikarya</taxon>
        <taxon>Ascomycota</taxon>
        <taxon>Pezizomycotina</taxon>
        <taxon>Sordariomycetes</taxon>
        <taxon>Sordariomycetidae</taxon>
        <taxon>Sordariales</taxon>
        <taxon>Chaetomiaceae</taxon>
        <taxon>Thermothielavioides</taxon>
    </lineage>
</organism>
<gene>
    <name evidence="3" type="ORF">TT172_LOCUS1437</name>
</gene>
<reference evidence="3 4" key="1">
    <citation type="submission" date="2018-04" db="EMBL/GenBank/DDBJ databases">
        <authorList>
            <person name="Huttner S."/>
            <person name="Dainat J."/>
        </authorList>
    </citation>
    <scope>NUCLEOTIDE SEQUENCE [LARGE SCALE GENOMIC DNA]</scope>
</reference>
<dbReference type="Proteomes" id="UP000289323">
    <property type="component" value="Unassembled WGS sequence"/>
</dbReference>
<feature type="region of interest" description="Disordered" evidence="1">
    <location>
        <begin position="200"/>
        <end position="354"/>
    </location>
</feature>
<sequence>MAGTFFTSWELWEQMTFVLAMAIVAVFCAGLCKLWWNNRLMKKQEALDKEKRARLEEMRKAGLPAKRANNVPFGVRAIQSGVEVDGIWISRPASLNEGASAKLASSTTLVVGRDSDSQKKGREYSEDEKSVPVSTTSLGTKQSPSAASVLQKVTDSDSLESAQLGVAIPVSKFSTRAKRHSSRPVGGLNEDTLRKLEGQAAAAKPPYDTYVPASPAQRSPRRPSQRSTGSSSEESVDSQPPSVQSTSARSYTSSSHSSRLYMARNPLHGRAGHDAAPRRWSERERRERDPFETPARTPSGFSALSQAETHASLQQGQEELPAPEPTFGPGDAHFNRGPRRVNDGSILSAGTFGR</sequence>
<keyword evidence="2" id="KW-1133">Transmembrane helix</keyword>
<dbReference type="PANTHER" id="PTHR40623:SF2">
    <property type="entry name" value="INTEGRAL MEMBRANE PROTEIN"/>
    <property type="match status" value="1"/>
</dbReference>
<evidence type="ECO:0000313" key="3">
    <source>
        <dbReference type="EMBL" id="SPQ19018.1"/>
    </source>
</evidence>
<feature type="transmembrane region" description="Helical" evidence="2">
    <location>
        <begin position="15"/>
        <end position="36"/>
    </location>
</feature>
<dbReference type="PANTHER" id="PTHR40623">
    <property type="entry name" value="INTEGRAL MEMBRANE PROTEIN"/>
    <property type="match status" value="1"/>
</dbReference>
<feature type="compositionally biased region" description="Basic and acidic residues" evidence="1">
    <location>
        <begin position="271"/>
        <end position="291"/>
    </location>
</feature>
<keyword evidence="2" id="KW-0472">Membrane</keyword>
<feature type="compositionally biased region" description="Polar residues" evidence="1">
    <location>
        <begin position="132"/>
        <end position="145"/>
    </location>
</feature>